<proteinExistence type="predicted"/>
<accession>X6P152</accession>
<keyword evidence="3" id="KW-1185">Reference proteome</keyword>
<name>X6P152_RETFI</name>
<feature type="transmembrane region" description="Helical" evidence="1">
    <location>
        <begin position="202"/>
        <end position="221"/>
    </location>
</feature>
<evidence type="ECO:0000313" key="3">
    <source>
        <dbReference type="Proteomes" id="UP000023152"/>
    </source>
</evidence>
<evidence type="ECO:0000256" key="1">
    <source>
        <dbReference type="SAM" id="Phobius"/>
    </source>
</evidence>
<dbReference type="AlphaFoldDB" id="X6P152"/>
<evidence type="ECO:0000313" key="2">
    <source>
        <dbReference type="EMBL" id="ETO31858.1"/>
    </source>
</evidence>
<dbReference type="EMBL" id="ASPP01004645">
    <property type="protein sequence ID" value="ETO31858.1"/>
    <property type="molecule type" value="Genomic_DNA"/>
</dbReference>
<gene>
    <name evidence="2" type="ORF">RFI_05264</name>
</gene>
<comment type="caution">
    <text evidence="2">The sequence shown here is derived from an EMBL/GenBank/DDBJ whole genome shotgun (WGS) entry which is preliminary data.</text>
</comment>
<protein>
    <submittedName>
        <fullName evidence="2">Uncharacterized protein</fullName>
    </submittedName>
</protein>
<dbReference type="Proteomes" id="UP000023152">
    <property type="component" value="Unassembled WGS sequence"/>
</dbReference>
<keyword evidence="1" id="KW-1133">Transmembrane helix</keyword>
<keyword evidence="1" id="KW-0812">Transmembrane</keyword>
<keyword evidence="1" id="KW-0472">Membrane</keyword>
<reference evidence="2 3" key="1">
    <citation type="journal article" date="2013" name="Curr. Biol.">
        <title>The Genome of the Foraminiferan Reticulomyxa filosa.</title>
        <authorList>
            <person name="Glockner G."/>
            <person name="Hulsmann N."/>
            <person name="Schleicher M."/>
            <person name="Noegel A.A."/>
            <person name="Eichinger L."/>
            <person name="Gallinger C."/>
            <person name="Pawlowski J."/>
            <person name="Sierra R."/>
            <person name="Euteneuer U."/>
            <person name="Pillet L."/>
            <person name="Moustafa A."/>
            <person name="Platzer M."/>
            <person name="Groth M."/>
            <person name="Szafranski K."/>
            <person name="Schliwa M."/>
        </authorList>
    </citation>
    <scope>NUCLEOTIDE SEQUENCE [LARGE SCALE GENOMIC DNA]</scope>
</reference>
<sequence>MRSSRLVYVFCNLLLVNQAKIRNFEQTPELNVKNGNSLHEKIELYFNAVPQPNCIGHKTLFFGMTLRLFEQLHDENSSILYYYKKKKPSIDTFRKYRSYLGHASVNTNVHKKQQRKYSVSLSFVSDINHVISGECLEFNAKIWTEDALLVLICIVQAAPKTINRQTEAFRRILASITPFDNCFKDQYLHLQSVKIGLLIDNGFLAEFGTLSPFFFTVVLFYKKT</sequence>
<organism evidence="2 3">
    <name type="scientific">Reticulomyxa filosa</name>
    <dbReference type="NCBI Taxonomy" id="46433"/>
    <lineage>
        <taxon>Eukaryota</taxon>
        <taxon>Sar</taxon>
        <taxon>Rhizaria</taxon>
        <taxon>Retaria</taxon>
        <taxon>Foraminifera</taxon>
        <taxon>Monothalamids</taxon>
        <taxon>Reticulomyxidae</taxon>
        <taxon>Reticulomyxa</taxon>
    </lineage>
</organism>